<dbReference type="Proteomes" id="UP000828390">
    <property type="component" value="Unassembled WGS sequence"/>
</dbReference>
<sequence length="82" mass="9085">MLSLLVIVAMPHALKSLMKASLYLRTWRASCKMTVHHVLWQAPIIPSAHAAKPAEAALSYPNTFYNVAVRAAIPLLYLQNSL</sequence>
<comment type="caution">
    <text evidence="2">The sequence shown here is derived from an EMBL/GenBank/DDBJ whole genome shotgun (WGS) entry which is preliminary data.</text>
</comment>
<protein>
    <recommendedName>
        <fullName evidence="4">Secreted protein</fullName>
    </recommendedName>
</protein>
<keyword evidence="1" id="KW-0732">Signal</keyword>
<accession>A0A9D4IHU7</accession>
<keyword evidence="3" id="KW-1185">Reference proteome</keyword>
<evidence type="ECO:0008006" key="4">
    <source>
        <dbReference type="Google" id="ProtNLM"/>
    </source>
</evidence>
<evidence type="ECO:0000313" key="3">
    <source>
        <dbReference type="Proteomes" id="UP000828390"/>
    </source>
</evidence>
<evidence type="ECO:0000313" key="2">
    <source>
        <dbReference type="EMBL" id="KAH3773794.1"/>
    </source>
</evidence>
<feature type="chain" id="PRO_5038825417" description="Secreted protein" evidence="1">
    <location>
        <begin position="17"/>
        <end position="82"/>
    </location>
</feature>
<evidence type="ECO:0000256" key="1">
    <source>
        <dbReference type="SAM" id="SignalP"/>
    </source>
</evidence>
<proteinExistence type="predicted"/>
<name>A0A9D4IHU7_DREPO</name>
<organism evidence="2 3">
    <name type="scientific">Dreissena polymorpha</name>
    <name type="common">Zebra mussel</name>
    <name type="synonym">Mytilus polymorpha</name>
    <dbReference type="NCBI Taxonomy" id="45954"/>
    <lineage>
        <taxon>Eukaryota</taxon>
        <taxon>Metazoa</taxon>
        <taxon>Spiralia</taxon>
        <taxon>Lophotrochozoa</taxon>
        <taxon>Mollusca</taxon>
        <taxon>Bivalvia</taxon>
        <taxon>Autobranchia</taxon>
        <taxon>Heteroconchia</taxon>
        <taxon>Euheterodonta</taxon>
        <taxon>Imparidentia</taxon>
        <taxon>Neoheterodontei</taxon>
        <taxon>Myida</taxon>
        <taxon>Dreissenoidea</taxon>
        <taxon>Dreissenidae</taxon>
        <taxon>Dreissena</taxon>
    </lineage>
</organism>
<gene>
    <name evidence="2" type="ORF">DPMN_175162</name>
</gene>
<dbReference type="EMBL" id="JAIWYP010000009">
    <property type="protein sequence ID" value="KAH3773794.1"/>
    <property type="molecule type" value="Genomic_DNA"/>
</dbReference>
<reference evidence="2" key="2">
    <citation type="submission" date="2020-11" db="EMBL/GenBank/DDBJ databases">
        <authorList>
            <person name="McCartney M.A."/>
            <person name="Auch B."/>
            <person name="Kono T."/>
            <person name="Mallez S."/>
            <person name="Becker A."/>
            <person name="Gohl D.M."/>
            <person name="Silverstein K.A.T."/>
            <person name="Koren S."/>
            <person name="Bechman K.B."/>
            <person name="Herman A."/>
            <person name="Abrahante J.E."/>
            <person name="Garbe J."/>
        </authorList>
    </citation>
    <scope>NUCLEOTIDE SEQUENCE</scope>
    <source>
        <strain evidence="2">Duluth1</strain>
        <tissue evidence="2">Whole animal</tissue>
    </source>
</reference>
<reference evidence="2" key="1">
    <citation type="journal article" date="2019" name="bioRxiv">
        <title>The Genome of the Zebra Mussel, Dreissena polymorpha: A Resource for Invasive Species Research.</title>
        <authorList>
            <person name="McCartney M.A."/>
            <person name="Auch B."/>
            <person name="Kono T."/>
            <person name="Mallez S."/>
            <person name="Zhang Y."/>
            <person name="Obille A."/>
            <person name="Becker A."/>
            <person name="Abrahante J.E."/>
            <person name="Garbe J."/>
            <person name="Badalamenti J.P."/>
            <person name="Herman A."/>
            <person name="Mangelson H."/>
            <person name="Liachko I."/>
            <person name="Sullivan S."/>
            <person name="Sone E.D."/>
            <person name="Koren S."/>
            <person name="Silverstein K.A.T."/>
            <person name="Beckman K.B."/>
            <person name="Gohl D.M."/>
        </authorList>
    </citation>
    <scope>NUCLEOTIDE SEQUENCE</scope>
    <source>
        <strain evidence="2">Duluth1</strain>
        <tissue evidence="2">Whole animal</tissue>
    </source>
</reference>
<feature type="signal peptide" evidence="1">
    <location>
        <begin position="1"/>
        <end position="16"/>
    </location>
</feature>
<dbReference type="AlphaFoldDB" id="A0A9D4IHU7"/>